<evidence type="ECO:0000256" key="1">
    <source>
        <dbReference type="SAM" id="MobiDB-lite"/>
    </source>
</evidence>
<feature type="compositionally biased region" description="Gly residues" evidence="1">
    <location>
        <begin position="87"/>
        <end position="96"/>
    </location>
</feature>
<name>A0AAW0DUD7_9AGAR</name>
<keyword evidence="3" id="KW-1185">Reference proteome</keyword>
<sequence length="121" mass="12991">MQWWRKLLAFIPPFLQKLHPTRNTPLSSRHSESMETTSFADDTSSAERFADSTVQLQQTRLSGSSSKIESSAVGDITGERGAAGTNGFLGGDGGPGEAPKIDMDQQRNYPVGDVSGEKSST</sequence>
<organism evidence="2 3">
    <name type="scientific">Favolaschia claudopus</name>
    <dbReference type="NCBI Taxonomy" id="2862362"/>
    <lineage>
        <taxon>Eukaryota</taxon>
        <taxon>Fungi</taxon>
        <taxon>Dikarya</taxon>
        <taxon>Basidiomycota</taxon>
        <taxon>Agaricomycotina</taxon>
        <taxon>Agaricomycetes</taxon>
        <taxon>Agaricomycetidae</taxon>
        <taxon>Agaricales</taxon>
        <taxon>Marasmiineae</taxon>
        <taxon>Mycenaceae</taxon>
        <taxon>Favolaschia</taxon>
    </lineage>
</organism>
<feature type="compositionally biased region" description="Polar residues" evidence="1">
    <location>
        <begin position="21"/>
        <end position="43"/>
    </location>
</feature>
<dbReference type="EMBL" id="JAWWNJ010000005">
    <property type="protein sequence ID" value="KAK7055075.1"/>
    <property type="molecule type" value="Genomic_DNA"/>
</dbReference>
<feature type="compositionally biased region" description="Polar residues" evidence="1">
    <location>
        <begin position="52"/>
        <end position="69"/>
    </location>
</feature>
<feature type="region of interest" description="Disordered" evidence="1">
    <location>
        <begin position="18"/>
        <end position="121"/>
    </location>
</feature>
<evidence type="ECO:0000313" key="3">
    <source>
        <dbReference type="Proteomes" id="UP001362999"/>
    </source>
</evidence>
<comment type="caution">
    <text evidence="2">The sequence shown here is derived from an EMBL/GenBank/DDBJ whole genome shotgun (WGS) entry which is preliminary data.</text>
</comment>
<reference evidence="2 3" key="1">
    <citation type="journal article" date="2024" name="J Genomics">
        <title>Draft genome sequencing and assembly of Favolaschia claudopus CIRM-BRFM 2984 isolated from oak limbs.</title>
        <authorList>
            <person name="Navarro D."/>
            <person name="Drula E."/>
            <person name="Chaduli D."/>
            <person name="Cazenave R."/>
            <person name="Ahrendt S."/>
            <person name="Wang J."/>
            <person name="Lipzen A."/>
            <person name="Daum C."/>
            <person name="Barry K."/>
            <person name="Grigoriev I.V."/>
            <person name="Favel A."/>
            <person name="Rosso M.N."/>
            <person name="Martin F."/>
        </authorList>
    </citation>
    <scope>NUCLEOTIDE SEQUENCE [LARGE SCALE GENOMIC DNA]</scope>
    <source>
        <strain evidence="2 3">CIRM-BRFM 2984</strain>
    </source>
</reference>
<accession>A0AAW0DUD7</accession>
<dbReference type="AlphaFoldDB" id="A0AAW0DUD7"/>
<gene>
    <name evidence="2" type="ORF">R3P38DRAFT_2844972</name>
</gene>
<dbReference type="Proteomes" id="UP001362999">
    <property type="component" value="Unassembled WGS sequence"/>
</dbReference>
<evidence type="ECO:0000313" key="2">
    <source>
        <dbReference type="EMBL" id="KAK7055075.1"/>
    </source>
</evidence>
<protein>
    <submittedName>
        <fullName evidence="2">Uncharacterized protein</fullName>
    </submittedName>
</protein>
<proteinExistence type="predicted"/>